<feature type="compositionally biased region" description="Polar residues" evidence="1">
    <location>
        <begin position="40"/>
        <end position="49"/>
    </location>
</feature>
<dbReference type="EMBL" id="QRDJ01000007">
    <property type="protein sequence ID" value="REC94689.1"/>
    <property type="molecule type" value="Genomic_DNA"/>
</dbReference>
<gene>
    <name evidence="3" type="ORF">C8D72_1515</name>
</gene>
<comment type="caution">
    <text evidence="3">The sequence shown here is derived from an EMBL/GenBank/DDBJ whole genome shotgun (WGS) entry which is preliminary data.</text>
</comment>
<organism evidence="3 4">
    <name type="scientific">Kushneria indalinina DSM 14324</name>
    <dbReference type="NCBI Taxonomy" id="1122140"/>
    <lineage>
        <taxon>Bacteria</taxon>
        <taxon>Pseudomonadati</taxon>
        <taxon>Pseudomonadota</taxon>
        <taxon>Gammaproteobacteria</taxon>
        <taxon>Oceanospirillales</taxon>
        <taxon>Halomonadaceae</taxon>
        <taxon>Kushneria</taxon>
    </lineage>
</organism>
<keyword evidence="4" id="KW-1185">Reference proteome</keyword>
<feature type="compositionally biased region" description="Pro residues" evidence="1">
    <location>
        <begin position="217"/>
        <end position="226"/>
    </location>
</feature>
<name>A0A3D9DWB5_9GAMM</name>
<evidence type="ECO:0000313" key="4">
    <source>
        <dbReference type="Proteomes" id="UP000256334"/>
    </source>
</evidence>
<dbReference type="OrthoDB" id="6182610at2"/>
<reference evidence="3 4" key="1">
    <citation type="submission" date="2018-07" db="EMBL/GenBank/DDBJ databases">
        <title>Genomic Encyclopedia of Type Strains, Phase IV (KMG-IV): sequencing the most valuable type-strain genomes for metagenomic binning, comparative biology and taxonomic classification.</title>
        <authorList>
            <person name="Goeker M."/>
        </authorList>
    </citation>
    <scope>NUCLEOTIDE SEQUENCE [LARGE SCALE GENOMIC DNA]</scope>
    <source>
        <strain evidence="3 4">DSM 14324</strain>
    </source>
</reference>
<evidence type="ECO:0000313" key="3">
    <source>
        <dbReference type="EMBL" id="REC94689.1"/>
    </source>
</evidence>
<keyword evidence="2" id="KW-0732">Signal</keyword>
<protein>
    <recommendedName>
        <fullName evidence="5">Nickel/cobalt transporter regulator</fullName>
    </recommendedName>
</protein>
<feature type="signal peptide" evidence="2">
    <location>
        <begin position="1"/>
        <end position="23"/>
    </location>
</feature>
<accession>A0A3D9DWB5</accession>
<feature type="chain" id="PRO_5017778946" description="Nickel/cobalt transporter regulator" evidence="2">
    <location>
        <begin position="24"/>
        <end position="226"/>
    </location>
</feature>
<evidence type="ECO:0000256" key="2">
    <source>
        <dbReference type="SAM" id="SignalP"/>
    </source>
</evidence>
<evidence type="ECO:0000256" key="1">
    <source>
        <dbReference type="SAM" id="MobiDB-lite"/>
    </source>
</evidence>
<feature type="region of interest" description="Disordered" evidence="1">
    <location>
        <begin position="28"/>
        <end position="226"/>
    </location>
</feature>
<proteinExistence type="predicted"/>
<feature type="compositionally biased region" description="Basic and acidic residues" evidence="1">
    <location>
        <begin position="124"/>
        <end position="148"/>
    </location>
</feature>
<dbReference type="AlphaFoldDB" id="A0A3D9DWB5"/>
<dbReference type="Proteomes" id="UP000256334">
    <property type="component" value="Unassembled WGS sequence"/>
</dbReference>
<evidence type="ECO:0008006" key="5">
    <source>
        <dbReference type="Google" id="ProtNLM"/>
    </source>
</evidence>
<dbReference type="RefSeq" id="WP_147301508.1">
    <property type="nucleotide sequence ID" value="NZ_QRDJ01000007.1"/>
</dbReference>
<sequence>MTPLLAGLVAGLVASTLSSVALADDQGPVRSHFSQDRSHFSQNQSQFRQGSGGVERHWHRTNRPGFGNRPGFYNRPGPGNRPGFDGRPGFDNRPGFDGRPGPDSQWGYDGRPGFGWHRPQPIDPDERLRRDYERLYDGQRRQFEREQRATVYGNAPRGNGYYGPDRWHRPGGQPPGYRPPSTGYPLPPHGYPLPGQSRPPAFNDPGRSADLYSDPRGPAPATPYSR</sequence>